<dbReference type="AlphaFoldDB" id="A0A080ZI95"/>
<feature type="compositionally biased region" description="Polar residues" evidence="1">
    <location>
        <begin position="139"/>
        <end position="148"/>
    </location>
</feature>
<gene>
    <name evidence="2" type="ORF">F444_16483</name>
</gene>
<sequence>MEQAKSTAEKEAKSVVRRHYAEENAAHEKLETRLLQTMEEFKKTTVATALLHVDEHLRSFVIQQMAKGRDVKSQGAGQYAIKRVMSSDRVVKPTQWTCTNEKLSDPHEMLFNSRPSSIHVQRSISSSSMFSEPLSEPSTANSWSPTPQKSSCVKSSAAVFSSGGFRSSSTDIGSLMYRRDNIVASLADIASSSSGSS</sequence>
<evidence type="ECO:0000313" key="2">
    <source>
        <dbReference type="EMBL" id="ETO66356.1"/>
    </source>
</evidence>
<comment type="caution">
    <text evidence="2">The sequence shown here is derived from an EMBL/GenBank/DDBJ whole genome shotgun (WGS) entry which is preliminary data.</text>
</comment>
<dbReference type="EMBL" id="ANJA01003038">
    <property type="protein sequence ID" value="ETO66356.1"/>
    <property type="molecule type" value="Genomic_DNA"/>
</dbReference>
<feature type="compositionally biased region" description="Low complexity" evidence="1">
    <location>
        <begin position="129"/>
        <end position="138"/>
    </location>
</feature>
<reference evidence="2 3" key="1">
    <citation type="submission" date="2013-11" db="EMBL/GenBank/DDBJ databases">
        <title>The Genome Sequence of Phytophthora parasitica P1976.</title>
        <authorList>
            <consortium name="The Broad Institute Genomics Platform"/>
            <person name="Russ C."/>
            <person name="Tyler B."/>
            <person name="Panabieres F."/>
            <person name="Shan W."/>
            <person name="Tripathy S."/>
            <person name="Grunwald N."/>
            <person name="Machado M."/>
            <person name="Johnson C.S."/>
            <person name="Walker B."/>
            <person name="Young S."/>
            <person name="Zeng Q."/>
            <person name="Gargeya S."/>
            <person name="Fitzgerald M."/>
            <person name="Haas B."/>
            <person name="Abouelleil A."/>
            <person name="Allen A.W."/>
            <person name="Alvarado L."/>
            <person name="Arachchi H.M."/>
            <person name="Berlin A.M."/>
            <person name="Chapman S.B."/>
            <person name="Gainer-Dewar J."/>
            <person name="Goldberg J."/>
            <person name="Griggs A."/>
            <person name="Gujja S."/>
            <person name="Hansen M."/>
            <person name="Howarth C."/>
            <person name="Imamovic A."/>
            <person name="Ireland A."/>
            <person name="Larimer J."/>
            <person name="McCowan C."/>
            <person name="Murphy C."/>
            <person name="Pearson M."/>
            <person name="Poon T.W."/>
            <person name="Priest M."/>
            <person name="Roberts A."/>
            <person name="Saif S."/>
            <person name="Shea T."/>
            <person name="Sisk P."/>
            <person name="Sykes S."/>
            <person name="Wortman J."/>
            <person name="Nusbaum C."/>
            <person name="Birren B."/>
        </authorList>
    </citation>
    <scope>NUCLEOTIDE SEQUENCE [LARGE SCALE GENOMIC DNA]</scope>
    <source>
        <strain evidence="2 3">P1976</strain>
    </source>
</reference>
<protein>
    <submittedName>
        <fullName evidence="2">Uncharacterized protein</fullName>
    </submittedName>
</protein>
<accession>A0A080ZI95</accession>
<evidence type="ECO:0000256" key="1">
    <source>
        <dbReference type="SAM" id="MobiDB-lite"/>
    </source>
</evidence>
<name>A0A080ZI95_PHYNI</name>
<evidence type="ECO:0000313" key="3">
    <source>
        <dbReference type="Proteomes" id="UP000028582"/>
    </source>
</evidence>
<organism evidence="2 3">
    <name type="scientific">Phytophthora nicotianae P1976</name>
    <dbReference type="NCBI Taxonomy" id="1317066"/>
    <lineage>
        <taxon>Eukaryota</taxon>
        <taxon>Sar</taxon>
        <taxon>Stramenopiles</taxon>
        <taxon>Oomycota</taxon>
        <taxon>Peronosporomycetes</taxon>
        <taxon>Peronosporales</taxon>
        <taxon>Peronosporaceae</taxon>
        <taxon>Phytophthora</taxon>
    </lineage>
</organism>
<dbReference type="Proteomes" id="UP000028582">
    <property type="component" value="Unassembled WGS sequence"/>
</dbReference>
<feature type="region of interest" description="Disordered" evidence="1">
    <location>
        <begin position="129"/>
        <end position="148"/>
    </location>
</feature>
<proteinExistence type="predicted"/>